<keyword evidence="2" id="KW-1185">Reference proteome</keyword>
<evidence type="ECO:0000313" key="2">
    <source>
        <dbReference type="Proteomes" id="UP000835052"/>
    </source>
</evidence>
<comment type="caution">
    <text evidence="1">The sequence shown here is derived from an EMBL/GenBank/DDBJ whole genome shotgun (WGS) entry which is preliminary data.</text>
</comment>
<protein>
    <submittedName>
        <fullName evidence="1">Uncharacterized protein</fullName>
    </submittedName>
</protein>
<sequence length="66" mass="7275">MPTVGGLAADQKKVNELEAYVVMGRCVPNFGKSPKLNNEKPRSSTLWPIRLASDAKDDQLGTTWLM</sequence>
<evidence type="ECO:0000313" key="1">
    <source>
        <dbReference type="EMBL" id="CAD6193192.1"/>
    </source>
</evidence>
<dbReference type="AlphaFoldDB" id="A0A8S1HDM1"/>
<accession>A0A8S1HDM1</accession>
<gene>
    <name evidence="1" type="ORF">CAUJ_LOCUS9111</name>
</gene>
<proteinExistence type="predicted"/>
<dbReference type="EMBL" id="CAJGYM010000033">
    <property type="protein sequence ID" value="CAD6193192.1"/>
    <property type="molecule type" value="Genomic_DNA"/>
</dbReference>
<name>A0A8S1HDM1_9PELO</name>
<organism evidence="1 2">
    <name type="scientific">Caenorhabditis auriculariae</name>
    <dbReference type="NCBI Taxonomy" id="2777116"/>
    <lineage>
        <taxon>Eukaryota</taxon>
        <taxon>Metazoa</taxon>
        <taxon>Ecdysozoa</taxon>
        <taxon>Nematoda</taxon>
        <taxon>Chromadorea</taxon>
        <taxon>Rhabditida</taxon>
        <taxon>Rhabditina</taxon>
        <taxon>Rhabditomorpha</taxon>
        <taxon>Rhabditoidea</taxon>
        <taxon>Rhabditidae</taxon>
        <taxon>Peloderinae</taxon>
        <taxon>Caenorhabditis</taxon>
    </lineage>
</organism>
<reference evidence="1" key="1">
    <citation type="submission" date="2020-10" db="EMBL/GenBank/DDBJ databases">
        <authorList>
            <person name="Kikuchi T."/>
        </authorList>
    </citation>
    <scope>NUCLEOTIDE SEQUENCE</scope>
    <source>
        <strain evidence="1">NKZ352</strain>
    </source>
</reference>
<dbReference type="Proteomes" id="UP000835052">
    <property type="component" value="Unassembled WGS sequence"/>
</dbReference>